<keyword evidence="3 7" id="KW-0812">Transmembrane</keyword>
<keyword evidence="10" id="KW-1185">Reference proteome</keyword>
<evidence type="ECO:0000256" key="3">
    <source>
        <dbReference type="ARBA" id="ARBA00022692"/>
    </source>
</evidence>
<accession>A0ABP5NL38</accession>
<name>A0ABP5NL38_9MICC</name>
<feature type="domain" description="GtrA/DPMS transmembrane" evidence="8">
    <location>
        <begin position="22"/>
        <end position="144"/>
    </location>
</feature>
<dbReference type="RefSeq" id="WP_344299580.1">
    <property type="nucleotide sequence ID" value="NZ_BAAAQW010000005.1"/>
</dbReference>
<evidence type="ECO:0000256" key="6">
    <source>
        <dbReference type="SAM" id="MobiDB-lite"/>
    </source>
</evidence>
<dbReference type="InterPro" id="IPR051401">
    <property type="entry name" value="GtrA_CellWall_Glycosyl"/>
</dbReference>
<dbReference type="PANTHER" id="PTHR38459">
    <property type="entry name" value="PROPHAGE BACTOPRENOL-LINKED GLUCOSE TRANSLOCASE HOMOLOG"/>
    <property type="match status" value="1"/>
</dbReference>
<evidence type="ECO:0000256" key="5">
    <source>
        <dbReference type="ARBA" id="ARBA00023136"/>
    </source>
</evidence>
<feature type="compositionally biased region" description="Gly residues" evidence="6">
    <location>
        <begin position="196"/>
        <end position="208"/>
    </location>
</feature>
<feature type="transmembrane region" description="Helical" evidence="7">
    <location>
        <begin position="117"/>
        <end position="138"/>
    </location>
</feature>
<feature type="region of interest" description="Disordered" evidence="6">
    <location>
        <begin position="171"/>
        <end position="208"/>
    </location>
</feature>
<comment type="similarity">
    <text evidence="2">Belongs to the GtrA family.</text>
</comment>
<feature type="transmembrane region" description="Helical" evidence="7">
    <location>
        <begin position="86"/>
        <end position="111"/>
    </location>
</feature>
<dbReference type="PANTHER" id="PTHR38459:SF1">
    <property type="entry name" value="PROPHAGE BACTOPRENOL-LINKED GLUCOSE TRANSLOCASE HOMOLOG"/>
    <property type="match status" value="1"/>
</dbReference>
<reference evidence="10" key="1">
    <citation type="journal article" date="2019" name="Int. J. Syst. Evol. Microbiol.">
        <title>The Global Catalogue of Microorganisms (GCM) 10K type strain sequencing project: providing services to taxonomists for standard genome sequencing and annotation.</title>
        <authorList>
            <consortium name="The Broad Institute Genomics Platform"/>
            <consortium name="The Broad Institute Genome Sequencing Center for Infectious Disease"/>
            <person name="Wu L."/>
            <person name="Ma J."/>
        </authorList>
    </citation>
    <scope>NUCLEOTIDE SEQUENCE [LARGE SCALE GENOMIC DNA]</scope>
    <source>
        <strain evidence="10">JCM 16034</strain>
    </source>
</reference>
<evidence type="ECO:0000256" key="7">
    <source>
        <dbReference type="SAM" id="Phobius"/>
    </source>
</evidence>
<comment type="caution">
    <text evidence="9">The sequence shown here is derived from an EMBL/GenBank/DDBJ whole genome shotgun (WGS) entry which is preliminary data.</text>
</comment>
<protein>
    <recommendedName>
        <fullName evidence="8">GtrA/DPMS transmembrane domain-containing protein</fullName>
    </recommendedName>
</protein>
<keyword evidence="5 7" id="KW-0472">Membrane</keyword>
<proteinExistence type="inferred from homology"/>
<evidence type="ECO:0000259" key="8">
    <source>
        <dbReference type="Pfam" id="PF04138"/>
    </source>
</evidence>
<evidence type="ECO:0000313" key="10">
    <source>
        <dbReference type="Proteomes" id="UP001500432"/>
    </source>
</evidence>
<sequence>MIRTISDRLRGLVSLFWREVAKFGTVGGLAFVIDSAVFIWLLNGPLHSGEVWAKSIATVVASIFSWVANRYWTFRHRKQTNAVREAVMFAIMNGIGLLIAAGCVGFTKYILHMTDKVSIFIAGSVVGLILGTIFRFFAYRFWVFNEELDAEPGYEGDHELIEVHHDGELASGHPGDGAGGPERGIPDSGVPDPGVHGLGSTGEGPSGR</sequence>
<dbReference type="Proteomes" id="UP001500432">
    <property type="component" value="Unassembled WGS sequence"/>
</dbReference>
<feature type="transmembrane region" description="Helical" evidence="7">
    <location>
        <begin position="20"/>
        <end position="43"/>
    </location>
</feature>
<gene>
    <name evidence="9" type="ORF">GCM10009849_20290</name>
</gene>
<evidence type="ECO:0000256" key="1">
    <source>
        <dbReference type="ARBA" id="ARBA00004141"/>
    </source>
</evidence>
<comment type="subcellular location">
    <subcellularLocation>
        <location evidence="1">Membrane</location>
        <topology evidence="1">Multi-pass membrane protein</topology>
    </subcellularLocation>
</comment>
<keyword evidence="4 7" id="KW-1133">Transmembrane helix</keyword>
<organism evidence="9 10">
    <name type="scientific">Sinomonas flava</name>
    <dbReference type="NCBI Taxonomy" id="496857"/>
    <lineage>
        <taxon>Bacteria</taxon>
        <taxon>Bacillati</taxon>
        <taxon>Actinomycetota</taxon>
        <taxon>Actinomycetes</taxon>
        <taxon>Micrococcales</taxon>
        <taxon>Micrococcaceae</taxon>
        <taxon>Sinomonas</taxon>
    </lineage>
</organism>
<feature type="transmembrane region" description="Helical" evidence="7">
    <location>
        <begin position="55"/>
        <end position="74"/>
    </location>
</feature>
<dbReference type="InterPro" id="IPR007267">
    <property type="entry name" value="GtrA_DPMS_TM"/>
</dbReference>
<dbReference type="EMBL" id="BAAAQW010000005">
    <property type="protein sequence ID" value="GAA2200311.1"/>
    <property type="molecule type" value="Genomic_DNA"/>
</dbReference>
<evidence type="ECO:0000256" key="4">
    <source>
        <dbReference type="ARBA" id="ARBA00022989"/>
    </source>
</evidence>
<evidence type="ECO:0000313" key="9">
    <source>
        <dbReference type="EMBL" id="GAA2200311.1"/>
    </source>
</evidence>
<evidence type="ECO:0000256" key="2">
    <source>
        <dbReference type="ARBA" id="ARBA00009399"/>
    </source>
</evidence>
<dbReference type="Pfam" id="PF04138">
    <property type="entry name" value="GtrA_DPMS_TM"/>
    <property type="match status" value="1"/>
</dbReference>